<evidence type="ECO:0000256" key="5">
    <source>
        <dbReference type="PIRNR" id="PIRNR028977"/>
    </source>
</evidence>
<evidence type="ECO:0000259" key="9">
    <source>
        <dbReference type="Pfam" id="PF07540"/>
    </source>
</evidence>
<dbReference type="GO" id="GO:0003682">
    <property type="term" value="F:chromatin binding"/>
    <property type="evidence" value="ECO:0007669"/>
    <property type="project" value="TreeGrafter"/>
</dbReference>
<keyword evidence="5" id="KW-0690">Ribosome biogenesis</keyword>
<evidence type="ECO:0000256" key="2">
    <source>
        <dbReference type="ARBA" id="ARBA00007797"/>
    </source>
</evidence>
<evidence type="ECO:0000259" key="8">
    <source>
        <dbReference type="Pfam" id="PF03914"/>
    </source>
</evidence>
<evidence type="ECO:0000256" key="7">
    <source>
        <dbReference type="SAM" id="MobiDB-lite"/>
    </source>
</evidence>
<name>A0A6H0XZ34_9PEZI</name>
<dbReference type="InterPro" id="IPR011501">
    <property type="entry name" value="Noc3_N"/>
</dbReference>
<dbReference type="PIRSF" id="PIRSF028977">
    <property type="entry name" value="Nucleolar_complex_p3"/>
    <property type="match status" value="1"/>
</dbReference>
<dbReference type="GO" id="GO:0042254">
    <property type="term" value="P:ribosome biogenesis"/>
    <property type="evidence" value="ECO:0007669"/>
    <property type="project" value="UniProtKB-KW"/>
</dbReference>
<dbReference type="InterPro" id="IPR016903">
    <property type="entry name" value="Nucleolar_cplx-assoc_3"/>
</dbReference>
<evidence type="ECO:0000313" key="11">
    <source>
        <dbReference type="Proteomes" id="UP000503462"/>
    </source>
</evidence>
<dbReference type="EMBL" id="CP051142">
    <property type="protein sequence ID" value="QIW99945.1"/>
    <property type="molecule type" value="Genomic_DNA"/>
</dbReference>
<dbReference type="PANTHER" id="PTHR14428">
    <property type="entry name" value="NUCLEOLAR COMPLEX PROTEIN 3"/>
    <property type="match status" value="1"/>
</dbReference>
<comment type="subcellular location">
    <subcellularLocation>
        <location evidence="1 5">Nucleus</location>
        <location evidence="1 5">Nucleolus</location>
    </subcellularLocation>
</comment>
<feature type="domain" description="Nucleolar complex-associated protein 3 N-terminal" evidence="9">
    <location>
        <begin position="102"/>
        <end position="193"/>
    </location>
</feature>
<gene>
    <name evidence="10" type="ORF">AMS68_005463</name>
</gene>
<comment type="function">
    <text evidence="5">Required for synthesis of 60S ribosomal subunits and the transport of pre-ribosomes from the nucleoplasm to the cytoplasm.</text>
</comment>
<protein>
    <recommendedName>
        <fullName evidence="5">Nucleolar complex-associated protein 3</fullName>
    </recommendedName>
</protein>
<dbReference type="Pfam" id="PF07540">
    <property type="entry name" value="NOC3p"/>
    <property type="match status" value="1"/>
</dbReference>
<keyword evidence="4" id="KW-0539">Nucleus</keyword>
<feature type="coiled-coil region" evidence="6">
    <location>
        <begin position="345"/>
        <end position="372"/>
    </location>
</feature>
<evidence type="ECO:0000256" key="6">
    <source>
        <dbReference type="SAM" id="Coils"/>
    </source>
</evidence>
<dbReference type="InterPro" id="IPR005612">
    <property type="entry name" value="CCAAT-binding_factor"/>
</dbReference>
<dbReference type="Pfam" id="PF03914">
    <property type="entry name" value="CBF"/>
    <property type="match status" value="1"/>
</dbReference>
<dbReference type="GO" id="GO:0005730">
    <property type="term" value="C:nucleolus"/>
    <property type="evidence" value="ECO:0007669"/>
    <property type="project" value="UniProtKB-SubCell"/>
</dbReference>
<evidence type="ECO:0000256" key="1">
    <source>
        <dbReference type="ARBA" id="ARBA00004604"/>
    </source>
</evidence>
<evidence type="ECO:0000256" key="4">
    <source>
        <dbReference type="ARBA" id="ARBA00023242"/>
    </source>
</evidence>
<dbReference type="OrthoDB" id="10263597at2759"/>
<feature type="compositionally biased region" description="Basic residues" evidence="7">
    <location>
        <begin position="1"/>
        <end position="12"/>
    </location>
</feature>
<feature type="compositionally biased region" description="Basic and acidic residues" evidence="7">
    <location>
        <begin position="30"/>
        <end position="43"/>
    </location>
</feature>
<comment type="similarity">
    <text evidence="2 5">Belongs to the CBF/MAK21 family.</text>
</comment>
<dbReference type="Proteomes" id="UP000503462">
    <property type="component" value="Chromosome 4"/>
</dbReference>
<feature type="region of interest" description="Disordered" evidence="7">
    <location>
        <begin position="1"/>
        <end position="50"/>
    </location>
</feature>
<feature type="domain" description="CCAAT-binding factor" evidence="8">
    <location>
        <begin position="459"/>
        <end position="646"/>
    </location>
</feature>
<dbReference type="InterPro" id="IPR016024">
    <property type="entry name" value="ARM-type_fold"/>
</dbReference>
<dbReference type="AlphaFoldDB" id="A0A6H0XZ34"/>
<keyword evidence="11" id="KW-1185">Reference proteome</keyword>
<dbReference type="PANTHER" id="PTHR14428:SF5">
    <property type="entry name" value="NUCLEOLAR COMPLEX PROTEIN 3 HOMOLOG"/>
    <property type="match status" value="1"/>
</dbReference>
<reference evidence="10 11" key="1">
    <citation type="journal article" date="2016" name="Sci. Rep.">
        <title>Peltaster fructicola genome reveals evolution from an invasive phytopathogen to an ectophytic parasite.</title>
        <authorList>
            <person name="Xu C."/>
            <person name="Chen H."/>
            <person name="Gleason M.L."/>
            <person name="Xu J.R."/>
            <person name="Liu H."/>
            <person name="Zhang R."/>
            <person name="Sun G."/>
        </authorList>
    </citation>
    <scope>NUCLEOTIDE SEQUENCE [LARGE SCALE GENOMIC DNA]</scope>
    <source>
        <strain evidence="10 11">LNHT1506</strain>
    </source>
</reference>
<dbReference type="GO" id="GO:0006270">
    <property type="term" value="P:DNA replication initiation"/>
    <property type="evidence" value="ECO:0007669"/>
    <property type="project" value="TreeGrafter"/>
</dbReference>
<accession>A0A6H0XZ34</accession>
<dbReference type="SUPFAM" id="SSF48371">
    <property type="entry name" value="ARM repeat"/>
    <property type="match status" value="1"/>
</dbReference>
<organism evidence="10 11">
    <name type="scientific">Peltaster fructicola</name>
    <dbReference type="NCBI Taxonomy" id="286661"/>
    <lineage>
        <taxon>Eukaryota</taxon>
        <taxon>Fungi</taxon>
        <taxon>Dikarya</taxon>
        <taxon>Ascomycota</taxon>
        <taxon>Pezizomycotina</taxon>
        <taxon>Dothideomycetes</taxon>
        <taxon>Dothideomycetes incertae sedis</taxon>
        <taxon>Peltaster</taxon>
    </lineage>
</organism>
<evidence type="ECO:0000256" key="3">
    <source>
        <dbReference type="ARBA" id="ARBA00023054"/>
    </source>
</evidence>
<proteinExistence type="inferred from homology"/>
<sequence length="660" mass="73810">MAHEPARKRRKVQKDATALPGFTQYDLEADYARKSRKTADNKRQRLPLKTAEGQIVAQEVNDDAEVDEYDEKDVETGSVIDDVQESVEPAKPKLSLKEEILQAKEDLARVAGMLSENPEDHIDLLGRLKDLSHSENNTVQKLALATQLTVFKDIIPGYRIRPLAKDDLQSKVSKEVKKLRAFEQGLLAGYSDYIKTLTRLSKGVASSDAHTASIGAVAITCICNLITNVPHFNFRPDLISALVSILSHSRSSTVSIVQQIIDTFESTFRDDEDGHISLDAVGQITKMMKTKDYQIDERILNTFLHLRLLNEFRGKGSTEKVEQATDDAMPEKIKKQKREYRSKRERKAIRERKVIEKEMEQADAAVSHEERDQNQAESLKMVFIAYFRILKARIAHLTGAVLEGLARYAHLINQDFFGDVLEVLRDLIIEAETVQQEIDDDNDDDDSSHQTKKAVRQTLLCITTAFAMLQGQTDVAKSATQLHLDLNFFVTHLYRILPSLALDADVELSAKATHLQDPNGLQTPSIDVKVNVATTTVLLLRSLLGTLLPPTNTRAVPPARVAAFTKQLLSASLHVPAKTAVALLGVNNQLAKTHGNKIAALWNTEERRGDGVFNPLSEEIEAANPFATTAWEGELLRLHFDPKVQEGVKNLNRQIRETTK</sequence>
<keyword evidence="3 6" id="KW-0175">Coiled coil</keyword>
<evidence type="ECO:0000313" key="10">
    <source>
        <dbReference type="EMBL" id="QIW99945.1"/>
    </source>
</evidence>